<feature type="transmembrane region" description="Helical" evidence="8">
    <location>
        <begin position="498"/>
        <end position="518"/>
    </location>
</feature>
<dbReference type="GO" id="GO:0005886">
    <property type="term" value="C:plasma membrane"/>
    <property type="evidence" value="ECO:0007669"/>
    <property type="project" value="UniProtKB-SubCell"/>
</dbReference>
<name>F1TA96_9FIRM</name>
<evidence type="ECO:0000256" key="1">
    <source>
        <dbReference type="ARBA" id="ARBA00004651"/>
    </source>
</evidence>
<reference evidence="9" key="2">
    <citation type="submission" date="2011-01" db="EMBL/GenBank/DDBJ databases">
        <title>The Non-contiguous Finished genome of Clostridium papyrosolvens.</title>
        <authorList>
            <person name="Lucas S."/>
            <person name="Copeland A."/>
            <person name="Lapidus A."/>
            <person name="Cheng J.-F."/>
            <person name="Goodwin L."/>
            <person name="Pitluck S."/>
            <person name="Misra M."/>
            <person name="Chertkov O."/>
            <person name="Detter J.C."/>
            <person name="Han C."/>
            <person name="Tapia R."/>
            <person name="Land M."/>
            <person name="Hauser L."/>
            <person name="Kyrpides N."/>
            <person name="Ivanova N."/>
            <person name="Pagani I."/>
            <person name="Mouttaki H."/>
            <person name="He Z."/>
            <person name="Zhou J."/>
            <person name="Hemme C.L."/>
            <person name="Woyke T."/>
        </authorList>
    </citation>
    <scope>NUCLEOTIDE SEQUENCE [LARGE SCALE GENOMIC DNA]</scope>
    <source>
        <strain evidence="9">DSM 2782</strain>
    </source>
</reference>
<dbReference type="InterPro" id="IPR024194">
    <property type="entry name" value="Ac/AlaTfrase_AlgI/DltB"/>
</dbReference>
<sequence length="527" mass="60465">MSYASPLYLFVFLPVVLLIYQIATQKHRWKILLLASYIFFYLISGKLLLYIIASTFSVHHIGLWLFSCKKNYAEKKITTNDKKALKAAYVKKCRGILIFGIGMQIGILLFLKYFNFIGLNINSVLKMLSSPILVPVFKLALPIGISFYTLQAVSYLADVYWEKIEPDDNLGRLAVYMSFFPIIMEGPICRYKQTAQDLYQGKSLEYNNITLGIQRIIWGLFKKIVIADRLNLLVETVFNKHAQYNGFIVIVAAVCYTFQLYMDFSGCIDITIGTGRMFGVTIPENFRQPFFSRTASEFWRRWHITLGTWFKDYIFYPISLTKFVKKLGKSTREKFGKHIGQIIPSAIALFGVWSCNGLWHGAAWNYIFYGMYYFAIIFLGIAAEPLVQKVTSFLRINRNSILYYAFQTVKMLIIIFTGELFFRADGMRSGISMFKSIFFGFKLSAVTDGSVLRLGLSIQDFAVVLFGFVVVLTVGIFHEKGISISEKIAGWNIMFRWSFYYATIMLIIIFGAYGDGYLKAKLIYAGF</sequence>
<dbReference type="GO" id="GO:0042121">
    <property type="term" value="P:alginic acid biosynthetic process"/>
    <property type="evidence" value="ECO:0007669"/>
    <property type="project" value="InterPro"/>
</dbReference>
<feature type="transmembrane region" description="Helical" evidence="8">
    <location>
        <begin position="339"/>
        <end position="360"/>
    </location>
</feature>
<dbReference type="InterPro" id="IPR051085">
    <property type="entry name" value="MB_O-acyltransferase"/>
</dbReference>
<keyword evidence="3 7" id="KW-1003">Cell membrane</keyword>
<evidence type="ECO:0000256" key="2">
    <source>
        <dbReference type="ARBA" id="ARBA00010323"/>
    </source>
</evidence>
<dbReference type="InterPro" id="IPR004299">
    <property type="entry name" value="MBOAT_fam"/>
</dbReference>
<reference evidence="9" key="1">
    <citation type="submission" date="2009-07" db="EMBL/GenBank/DDBJ databases">
        <authorList>
            <consortium name="US DOE Joint Genome Institute (JGI-PGF)"/>
            <person name="Lucas S."/>
            <person name="Copeland A."/>
            <person name="Lapidus A."/>
            <person name="Glavina del Rio T."/>
            <person name="Tice H."/>
            <person name="Bruce D."/>
            <person name="Goodwin L."/>
            <person name="Pitluck S."/>
            <person name="Larimer F."/>
            <person name="Land M.L."/>
            <person name="Mouttaki H."/>
            <person name="He Z."/>
            <person name="Zhou J."/>
            <person name="Hemme C.L."/>
        </authorList>
    </citation>
    <scope>NUCLEOTIDE SEQUENCE [LARGE SCALE GENOMIC DNA]</scope>
    <source>
        <strain evidence="9">DSM 2782</strain>
    </source>
</reference>
<organism evidence="9 10">
    <name type="scientific">Ruminiclostridium papyrosolvens DSM 2782</name>
    <dbReference type="NCBI Taxonomy" id="588581"/>
    <lineage>
        <taxon>Bacteria</taxon>
        <taxon>Bacillati</taxon>
        <taxon>Bacillota</taxon>
        <taxon>Clostridia</taxon>
        <taxon>Eubacteriales</taxon>
        <taxon>Oscillospiraceae</taxon>
        <taxon>Ruminiclostridium</taxon>
    </lineage>
</organism>
<evidence type="ECO:0000256" key="3">
    <source>
        <dbReference type="ARBA" id="ARBA00022475"/>
    </source>
</evidence>
<keyword evidence="5 8" id="KW-1133">Transmembrane helix</keyword>
<dbReference type="OrthoDB" id="9805788at2"/>
<feature type="transmembrane region" description="Helical" evidence="8">
    <location>
        <begin position="401"/>
        <end position="422"/>
    </location>
</feature>
<feature type="transmembrane region" description="Helical" evidence="8">
    <location>
        <begin position="366"/>
        <end position="387"/>
    </location>
</feature>
<comment type="caution">
    <text evidence="9">The sequence shown here is derived from an EMBL/GenBank/DDBJ whole genome shotgun (WGS) entry which is preliminary data.</text>
</comment>
<evidence type="ECO:0000313" key="10">
    <source>
        <dbReference type="Proteomes" id="UP000003860"/>
    </source>
</evidence>
<evidence type="ECO:0000256" key="7">
    <source>
        <dbReference type="PIRNR" id="PIRNR016636"/>
    </source>
</evidence>
<dbReference type="PANTHER" id="PTHR13285:SF18">
    <property type="entry name" value="PROTEIN-CYSTEINE N-PALMITOYLTRANSFERASE RASP"/>
    <property type="match status" value="1"/>
</dbReference>
<evidence type="ECO:0000256" key="6">
    <source>
        <dbReference type="ARBA" id="ARBA00023136"/>
    </source>
</evidence>
<dbReference type="Proteomes" id="UP000003860">
    <property type="component" value="Unassembled WGS sequence"/>
</dbReference>
<dbReference type="EMBL" id="ACXX02000003">
    <property type="protein sequence ID" value="EGD48838.1"/>
    <property type="molecule type" value="Genomic_DNA"/>
</dbReference>
<keyword evidence="7 9" id="KW-0808">Transferase</keyword>
<accession>F1TA96</accession>
<comment type="similarity">
    <text evidence="2 7">Belongs to the membrane-bound acyltransferase family.</text>
</comment>
<feature type="transmembrane region" description="Helical" evidence="8">
    <location>
        <begin position="6"/>
        <end position="24"/>
    </location>
</feature>
<dbReference type="eggNOG" id="COG1696">
    <property type="taxonomic scope" value="Bacteria"/>
</dbReference>
<feature type="transmembrane region" description="Helical" evidence="8">
    <location>
        <begin position="128"/>
        <end position="150"/>
    </location>
</feature>
<evidence type="ECO:0000256" key="4">
    <source>
        <dbReference type="ARBA" id="ARBA00022692"/>
    </source>
</evidence>
<proteinExistence type="inferred from homology"/>
<dbReference type="RefSeq" id="WP_004618157.1">
    <property type="nucleotide sequence ID" value="NZ_ACXX02000003.1"/>
</dbReference>
<feature type="transmembrane region" description="Helical" evidence="8">
    <location>
        <begin position="31"/>
        <end position="53"/>
    </location>
</feature>
<dbReference type="STRING" id="588581.Cpap_3262"/>
<dbReference type="PIRSF" id="PIRSF016636">
    <property type="entry name" value="AlgI_DltB"/>
    <property type="match status" value="1"/>
</dbReference>
<evidence type="ECO:0000313" key="9">
    <source>
        <dbReference type="EMBL" id="EGD48838.1"/>
    </source>
</evidence>
<keyword evidence="7" id="KW-0012">Acyltransferase</keyword>
<dbReference type="Pfam" id="PF03062">
    <property type="entry name" value="MBOAT"/>
    <property type="match status" value="1"/>
</dbReference>
<evidence type="ECO:0000256" key="8">
    <source>
        <dbReference type="SAM" id="Phobius"/>
    </source>
</evidence>
<dbReference type="PIRSF" id="PIRSF500217">
    <property type="entry name" value="AlgI"/>
    <property type="match status" value="1"/>
</dbReference>
<keyword evidence="6 7" id="KW-0472">Membrane</keyword>
<dbReference type="InterPro" id="IPR028362">
    <property type="entry name" value="AlgI"/>
</dbReference>
<feature type="transmembrane region" description="Helical" evidence="8">
    <location>
        <begin position="96"/>
        <end position="116"/>
    </location>
</feature>
<protein>
    <submittedName>
        <fullName evidence="9">Membrane bound O-acyl transferase MBOAT family protein</fullName>
    </submittedName>
</protein>
<dbReference type="AlphaFoldDB" id="F1TA96"/>
<dbReference type="GO" id="GO:0016746">
    <property type="term" value="F:acyltransferase activity"/>
    <property type="evidence" value="ECO:0007669"/>
    <property type="project" value="UniProtKB-KW"/>
</dbReference>
<keyword evidence="10" id="KW-1185">Reference proteome</keyword>
<keyword evidence="4 8" id="KW-0812">Transmembrane</keyword>
<gene>
    <name evidence="9" type="ORF">Cpap_3262</name>
</gene>
<evidence type="ECO:0000256" key="5">
    <source>
        <dbReference type="ARBA" id="ARBA00022989"/>
    </source>
</evidence>
<dbReference type="PANTHER" id="PTHR13285">
    <property type="entry name" value="ACYLTRANSFERASE"/>
    <property type="match status" value="1"/>
</dbReference>
<feature type="transmembrane region" description="Helical" evidence="8">
    <location>
        <begin position="461"/>
        <end position="478"/>
    </location>
</feature>
<comment type="subcellular location">
    <subcellularLocation>
        <location evidence="1">Cell membrane</location>
        <topology evidence="1">Multi-pass membrane protein</topology>
    </subcellularLocation>
</comment>